<sequence length="1070" mass="119088">MGTAIRSSGMIREASRLAAAGELGNSDVIRLLQIPHSKEDVQEVLRTFEQQLSREAKSKLTLDAFVPPPSDVDNERYEPLFDKYVITGKTYTTASGAVVPNELQYYNGQMVHLYGECSNVPLVNAALAGSGYRPITLKYADGRHAAVAQLWSNKFTDTSIRPYAAMFIVVAAVADNAPESQASLEAASNGASSVLVMLDGSFDPATAVYENKARMYMFRLLDTTQVAIDVGRERMGTDKRPGTIDMACIGRRLHLSIKDQHRRGVVQGDLALTGDQTAYESVVAQAAKTAGVTLQALPRGAECVYPAVARIGQGPVVCWQWRSDVAPRLQPVMPGSLHFDRSSEEGRTLLAWGFTPKVLGFFSKVRGVITGLADQTPRCARDSSAACEGMANAGSRLRWGASEEAASAPFRLAWNTSFLGSLKVVLRKELVGPMSDGLRVNWHITEGTFVGPGHDAVVLPGAADWMHIRPDGIAIVNVRACFETRDRVRVYGAYGGVADFGPDGYARALRGEYDQQISAVVTPTYETADPRLEWLNRVQCIGVGKVDMSALRAQFDMYVVRVGERAQEASSAAAQSPIPEQIITAVERFRAAIPANFDPIYVEKVVIPFFLTNVYEGERPLLPMIDLNFSKENALPRDRFGLIYHDWKPTPEEGVMVFLQGLEKRGENNLRKRIYFSAVTPDLYKPMYRAKVTAFFDKLLDQKFADRPFMQHYLDHYFDLYWDLHLGLVGSDIPREVREIGKAFNTVFAYRDPLLPVTYQNYMKVRELQDFLKSWIGKRIDDIQSGKIKNPERTMAWHWLKNAQDGGHFSKKDMVIECLHDFVALSQWGNAIFRVMSLLSEDRGDQAVRASFQKTMSGNFDTAGGASFSPLELFVMELFRVISPNGGSVSAIHDARSSGGAPQQKLGLPFERDSYVSTPHASTSLDPVHWTDPNMFDPQRYLRVPTSAQINDDKCRQIGLARCPFDITNFKVKDGRNAHITNSGFGTLFVVADERSYPVCDYAGFAPFGFGYRRCAGERLTILVFEDFLRKVWRDKIAFRKLDLANPARVPVGLDAVIRDDIGFYRSALR</sequence>
<name>A0A1L3FMD4_BRAJP</name>
<dbReference type="Proteomes" id="UP000181962">
    <property type="component" value="Chromosome"/>
</dbReference>
<dbReference type="GO" id="GO:0005506">
    <property type="term" value="F:iron ion binding"/>
    <property type="evidence" value="ECO:0007669"/>
    <property type="project" value="InterPro"/>
</dbReference>
<dbReference type="InterPro" id="IPR036396">
    <property type="entry name" value="Cyt_P450_sf"/>
</dbReference>
<dbReference type="RefSeq" id="WP_223153684.1">
    <property type="nucleotide sequence ID" value="NZ_CP017637.1"/>
</dbReference>
<dbReference type="GO" id="GO:0016705">
    <property type="term" value="F:oxidoreductase activity, acting on paired donors, with incorporation or reduction of molecular oxygen"/>
    <property type="evidence" value="ECO:0007669"/>
    <property type="project" value="InterPro"/>
</dbReference>
<protein>
    <recommendedName>
        <fullName evidence="3">Cytochrome P450</fullName>
    </recommendedName>
</protein>
<dbReference type="Pfam" id="PF11578">
    <property type="entry name" value="DUF3237"/>
    <property type="match status" value="1"/>
</dbReference>
<dbReference type="GO" id="GO:0004497">
    <property type="term" value="F:monooxygenase activity"/>
    <property type="evidence" value="ECO:0007669"/>
    <property type="project" value="InterPro"/>
</dbReference>
<proteinExistence type="predicted"/>
<evidence type="ECO:0008006" key="3">
    <source>
        <dbReference type="Google" id="ProtNLM"/>
    </source>
</evidence>
<accession>A0A1L3FMD4</accession>
<reference evidence="1 2" key="1">
    <citation type="submission" date="2016-11" db="EMBL/GenBank/DDBJ databases">
        <title>Complete Genome Sequence of Bradyrhizobium sp. strain J5, an isolated from soybean nodule in Hokkaido.</title>
        <authorList>
            <person name="Kanehara K."/>
        </authorList>
    </citation>
    <scope>NUCLEOTIDE SEQUENCE [LARGE SCALE GENOMIC DNA]</scope>
    <source>
        <strain evidence="1 2">J5</strain>
    </source>
</reference>
<dbReference type="GO" id="GO:0020037">
    <property type="term" value="F:heme binding"/>
    <property type="evidence" value="ECO:0007669"/>
    <property type="project" value="InterPro"/>
</dbReference>
<evidence type="ECO:0000313" key="1">
    <source>
        <dbReference type="EMBL" id="APG14483.1"/>
    </source>
</evidence>
<organism evidence="1 2">
    <name type="scientific">Bradyrhizobium japonicum</name>
    <dbReference type="NCBI Taxonomy" id="375"/>
    <lineage>
        <taxon>Bacteria</taxon>
        <taxon>Pseudomonadati</taxon>
        <taxon>Pseudomonadota</taxon>
        <taxon>Alphaproteobacteria</taxon>
        <taxon>Hyphomicrobiales</taxon>
        <taxon>Nitrobacteraceae</taxon>
        <taxon>Bradyrhizobium</taxon>
    </lineage>
</organism>
<dbReference type="EMBL" id="CP017637">
    <property type="protein sequence ID" value="APG14483.1"/>
    <property type="molecule type" value="Genomic_DNA"/>
</dbReference>
<gene>
    <name evidence="1" type="ORF">BKD09_39605</name>
</gene>
<dbReference type="SUPFAM" id="SSF48264">
    <property type="entry name" value="Cytochrome P450"/>
    <property type="match status" value="1"/>
</dbReference>
<evidence type="ECO:0000313" key="2">
    <source>
        <dbReference type="Proteomes" id="UP000181962"/>
    </source>
</evidence>
<dbReference type="Gene3D" id="2.40.160.20">
    <property type="match status" value="1"/>
</dbReference>
<dbReference type="PROSITE" id="PS00086">
    <property type="entry name" value="CYTOCHROME_P450"/>
    <property type="match status" value="1"/>
</dbReference>
<dbReference type="AlphaFoldDB" id="A0A1L3FMD4"/>
<dbReference type="Gene3D" id="1.10.630.10">
    <property type="entry name" value="Cytochrome P450"/>
    <property type="match status" value="1"/>
</dbReference>
<dbReference type="InterPro" id="IPR017972">
    <property type="entry name" value="Cyt_P450_CS"/>
</dbReference>